<evidence type="ECO:0000256" key="4">
    <source>
        <dbReference type="PROSITE-ProRule" id="PRU00433"/>
    </source>
</evidence>
<keyword evidence="1 4" id="KW-0349">Heme</keyword>
<feature type="transmembrane region" description="Helical" evidence="5">
    <location>
        <begin position="252"/>
        <end position="271"/>
    </location>
</feature>
<keyword evidence="2 4" id="KW-0479">Metal-binding</keyword>
<evidence type="ECO:0000259" key="6">
    <source>
        <dbReference type="PROSITE" id="PS51007"/>
    </source>
</evidence>
<comment type="caution">
    <text evidence="7">The sequence shown here is derived from an EMBL/GenBank/DDBJ whole genome shotgun (WGS) entry which is preliminary data.</text>
</comment>
<gene>
    <name evidence="7" type="ORF">ACFSUD_13415</name>
</gene>
<keyword evidence="8" id="KW-1185">Reference proteome</keyword>
<organism evidence="7 8">
    <name type="scientific">Sulfitobacter aestuarii</name>
    <dbReference type="NCBI Taxonomy" id="2161676"/>
    <lineage>
        <taxon>Bacteria</taxon>
        <taxon>Pseudomonadati</taxon>
        <taxon>Pseudomonadota</taxon>
        <taxon>Alphaproteobacteria</taxon>
        <taxon>Rhodobacterales</taxon>
        <taxon>Roseobacteraceae</taxon>
        <taxon>Sulfitobacter</taxon>
    </lineage>
</organism>
<keyword evidence="5" id="KW-1133">Transmembrane helix</keyword>
<sequence>MSDIAIMWDWIGFAVRWLHLITAMAWIGASFYFVALDLGLKKAPNMPVGAHGEEWQVHGGGFYHIQKYLVAPENMPEHLIWHKWQSYMTWVSGAALLMIVYWAGAELYLIDLSKADLSVFQAILISAGSLTIGWICYDFLCKSGLGERPTFLMVLLFVLLVVMAWGYNQIFTGRAALLHLGAFTATIMTANVFFIIMPNQRIVVKDLKEGRTPDAKYGKIAKLRSTHNNYLTLPVIFLMLSNHYPLAFATEYNWLIAALVFLMGVTIRHYFNTMHATGKGPHWTWLATALLFVAIMWLSTAPLMQDTTEAAEARPLTATEQRFASAEGFEEISNIIPGRCAMCHTREPLYEGIRRAPKGLLLETPSDIARAAREIYIQAGVSNAMPPANVSFMEEEERRAIIRWYRNATSDDPLEVAAQ</sequence>
<feature type="transmembrane region" description="Helical" evidence="5">
    <location>
        <begin position="87"/>
        <end position="105"/>
    </location>
</feature>
<dbReference type="RefSeq" id="WP_386375115.1">
    <property type="nucleotide sequence ID" value="NZ_JBHUMP010000011.1"/>
</dbReference>
<evidence type="ECO:0000313" key="7">
    <source>
        <dbReference type="EMBL" id="MFD2740581.1"/>
    </source>
</evidence>
<keyword evidence="5" id="KW-0472">Membrane</keyword>
<accession>A0ABW5U3V7</accession>
<dbReference type="SUPFAM" id="SSF46626">
    <property type="entry name" value="Cytochrome c"/>
    <property type="match status" value="1"/>
</dbReference>
<keyword evidence="5" id="KW-0812">Transmembrane</keyword>
<evidence type="ECO:0000256" key="2">
    <source>
        <dbReference type="ARBA" id="ARBA00022723"/>
    </source>
</evidence>
<reference evidence="8" key="1">
    <citation type="journal article" date="2019" name="Int. J. Syst. Evol. Microbiol.">
        <title>The Global Catalogue of Microorganisms (GCM) 10K type strain sequencing project: providing services to taxonomists for standard genome sequencing and annotation.</title>
        <authorList>
            <consortium name="The Broad Institute Genomics Platform"/>
            <consortium name="The Broad Institute Genome Sequencing Center for Infectious Disease"/>
            <person name="Wu L."/>
            <person name="Ma J."/>
        </authorList>
    </citation>
    <scope>NUCLEOTIDE SEQUENCE [LARGE SCALE GENOMIC DNA]</scope>
    <source>
        <strain evidence="8">TISTR 2562</strain>
    </source>
</reference>
<dbReference type="InterPro" id="IPR010389">
    <property type="entry name" value="Urate_ox_N"/>
</dbReference>
<evidence type="ECO:0000313" key="8">
    <source>
        <dbReference type="Proteomes" id="UP001597474"/>
    </source>
</evidence>
<feature type="transmembrane region" description="Helical" evidence="5">
    <location>
        <begin position="17"/>
        <end position="36"/>
    </location>
</feature>
<evidence type="ECO:0000256" key="5">
    <source>
        <dbReference type="SAM" id="Phobius"/>
    </source>
</evidence>
<dbReference type="EMBL" id="JBHUMP010000011">
    <property type="protein sequence ID" value="MFD2740581.1"/>
    <property type="molecule type" value="Genomic_DNA"/>
</dbReference>
<name>A0ABW5U3V7_9RHOB</name>
<feature type="transmembrane region" description="Helical" evidence="5">
    <location>
        <begin position="176"/>
        <end position="197"/>
    </location>
</feature>
<feature type="transmembrane region" description="Helical" evidence="5">
    <location>
        <begin position="283"/>
        <end position="304"/>
    </location>
</feature>
<dbReference type="Proteomes" id="UP001597474">
    <property type="component" value="Unassembled WGS sequence"/>
</dbReference>
<dbReference type="InterPro" id="IPR036909">
    <property type="entry name" value="Cyt_c-like_dom_sf"/>
</dbReference>
<feature type="transmembrane region" description="Helical" evidence="5">
    <location>
        <begin position="149"/>
        <end position="170"/>
    </location>
</feature>
<protein>
    <submittedName>
        <fullName evidence="7">Urate hydroxylase PuuD</fullName>
    </submittedName>
</protein>
<proteinExistence type="predicted"/>
<keyword evidence="3 4" id="KW-0408">Iron</keyword>
<dbReference type="Pfam" id="PF06181">
    <property type="entry name" value="Urate_ox_N"/>
    <property type="match status" value="1"/>
</dbReference>
<evidence type="ECO:0000256" key="1">
    <source>
        <dbReference type="ARBA" id="ARBA00022617"/>
    </source>
</evidence>
<feature type="domain" description="Cytochrome c" evidence="6">
    <location>
        <begin position="323"/>
        <end position="409"/>
    </location>
</feature>
<dbReference type="InterPro" id="IPR009056">
    <property type="entry name" value="Cyt_c-like_dom"/>
</dbReference>
<dbReference type="PROSITE" id="PS51007">
    <property type="entry name" value="CYTC"/>
    <property type="match status" value="1"/>
</dbReference>
<feature type="transmembrane region" description="Helical" evidence="5">
    <location>
        <begin position="117"/>
        <end position="137"/>
    </location>
</feature>
<evidence type="ECO:0000256" key="3">
    <source>
        <dbReference type="ARBA" id="ARBA00023004"/>
    </source>
</evidence>